<accession>A0ABQ0FHV2</accession>
<name>A0ABQ0FHV2_APOSI</name>
<protein>
    <submittedName>
        <fullName evidence="10">Kinectin</fullName>
    </submittedName>
</protein>
<evidence type="ECO:0000313" key="10">
    <source>
        <dbReference type="EMBL" id="GAB1298780.1"/>
    </source>
</evidence>
<dbReference type="EMBL" id="BAAFST010000014">
    <property type="protein sequence ID" value="GAB1298780.1"/>
    <property type="molecule type" value="Genomic_DNA"/>
</dbReference>
<evidence type="ECO:0000256" key="1">
    <source>
        <dbReference type="ARBA" id="ARBA00004389"/>
    </source>
</evidence>
<proteinExistence type="predicted"/>
<keyword evidence="2 8" id="KW-0812">Transmembrane</keyword>
<dbReference type="InterPro" id="IPR024854">
    <property type="entry name" value="Kinectin"/>
</dbReference>
<keyword evidence="11" id="KW-1185">Reference proteome</keyword>
<evidence type="ECO:0000256" key="5">
    <source>
        <dbReference type="ARBA" id="ARBA00023136"/>
    </source>
</evidence>
<evidence type="ECO:0000259" key="9">
    <source>
        <dbReference type="Pfam" id="PF05104"/>
    </source>
</evidence>
<dbReference type="InterPro" id="IPR007794">
    <property type="entry name" value="Rib_rcpt_KP"/>
</dbReference>
<feature type="compositionally biased region" description="Basic and acidic residues" evidence="7">
    <location>
        <begin position="73"/>
        <end position="83"/>
    </location>
</feature>
<feature type="region of interest" description="Disordered" evidence="7">
    <location>
        <begin position="108"/>
        <end position="127"/>
    </location>
</feature>
<evidence type="ECO:0000256" key="3">
    <source>
        <dbReference type="ARBA" id="ARBA00022824"/>
    </source>
</evidence>
<feature type="region of interest" description="Disordered" evidence="7">
    <location>
        <begin position="50"/>
        <end position="83"/>
    </location>
</feature>
<keyword evidence="6" id="KW-0175">Coiled coil</keyword>
<evidence type="ECO:0000256" key="2">
    <source>
        <dbReference type="ARBA" id="ARBA00022692"/>
    </source>
</evidence>
<dbReference type="PANTHER" id="PTHR18864">
    <property type="entry name" value="KINECTIN"/>
    <property type="match status" value="1"/>
</dbReference>
<evidence type="ECO:0000256" key="8">
    <source>
        <dbReference type="SAM" id="Phobius"/>
    </source>
</evidence>
<dbReference type="PANTHER" id="PTHR18864:SF1">
    <property type="entry name" value="KINECTIN"/>
    <property type="match status" value="1"/>
</dbReference>
<feature type="coiled-coil region" evidence="6">
    <location>
        <begin position="536"/>
        <end position="563"/>
    </location>
</feature>
<organism evidence="10 11">
    <name type="scientific">Apodemus speciosus</name>
    <name type="common">Large Japanese field mouse</name>
    <dbReference type="NCBI Taxonomy" id="105296"/>
    <lineage>
        <taxon>Eukaryota</taxon>
        <taxon>Metazoa</taxon>
        <taxon>Chordata</taxon>
        <taxon>Craniata</taxon>
        <taxon>Vertebrata</taxon>
        <taxon>Euteleostomi</taxon>
        <taxon>Mammalia</taxon>
        <taxon>Eutheria</taxon>
        <taxon>Euarchontoglires</taxon>
        <taxon>Glires</taxon>
        <taxon>Rodentia</taxon>
        <taxon>Myomorpha</taxon>
        <taxon>Muroidea</taxon>
        <taxon>Muridae</taxon>
        <taxon>Murinae</taxon>
        <taxon>Apodemus</taxon>
    </lineage>
</organism>
<keyword evidence="4 8" id="KW-1133">Transmembrane helix</keyword>
<dbReference type="Gene3D" id="1.10.287.1490">
    <property type="match status" value="1"/>
</dbReference>
<keyword evidence="3" id="KW-0256">Endoplasmic reticulum</keyword>
<evidence type="ECO:0000256" key="7">
    <source>
        <dbReference type="SAM" id="MobiDB-lite"/>
    </source>
</evidence>
<comment type="caution">
    <text evidence="10">The sequence shown here is derived from an EMBL/GenBank/DDBJ whole genome shotgun (WGS) entry which is preliminary data.</text>
</comment>
<comment type="subcellular location">
    <subcellularLocation>
        <location evidence="1">Endoplasmic reticulum membrane</location>
        <topology evidence="1">Single-pass membrane protein</topology>
    </subcellularLocation>
</comment>
<evidence type="ECO:0000256" key="4">
    <source>
        <dbReference type="ARBA" id="ARBA00022989"/>
    </source>
</evidence>
<feature type="transmembrane region" description="Helical" evidence="8">
    <location>
        <begin position="7"/>
        <end position="29"/>
    </location>
</feature>
<feature type="coiled-coil region" evidence="6">
    <location>
        <begin position="1182"/>
        <end position="1356"/>
    </location>
</feature>
<dbReference type="Proteomes" id="UP001623349">
    <property type="component" value="Unassembled WGS sequence"/>
</dbReference>
<dbReference type="Pfam" id="PF05104">
    <property type="entry name" value="Rib_recp_KP_reg"/>
    <property type="match status" value="1"/>
</dbReference>
<keyword evidence="5 8" id="KW-0472">Membrane</keyword>
<evidence type="ECO:0000256" key="6">
    <source>
        <dbReference type="SAM" id="Coils"/>
    </source>
</evidence>
<feature type="coiled-coil region" evidence="6">
    <location>
        <begin position="996"/>
        <end position="1102"/>
    </location>
</feature>
<feature type="coiled-coil region" evidence="6">
    <location>
        <begin position="394"/>
        <end position="492"/>
    </location>
</feature>
<gene>
    <name evidence="10" type="ORF">APTSU1_001401600</name>
</gene>
<feature type="coiled-coil region" evidence="6">
    <location>
        <begin position="624"/>
        <end position="942"/>
    </location>
</feature>
<feature type="domain" description="Ribosome receptor lysine/proline rich" evidence="9">
    <location>
        <begin position="29"/>
        <end position="168"/>
    </location>
</feature>
<sequence length="1418" mass="162755">MELYESAYFVVLIPSVVITVIFLFFWLFMKETLYDEVLAKQKREQKLISTKTDKKKAEKKKNKKKEIQNGTLHESDSEHLQRDFKLSDASAVEDEQFVPAPLSVVETSSSVRERKKKEKKQKPSLEEQIIKESDASKIPGKKVEPVLVTKELAPPPEAAALKKKAGQKKSKNGSALAVLELTLFLSEEQDKKVEMLMAPSKKQEVLLFNQDTKQEGGPGKKKGLSKKQKTENVAVLVDEPLIHAATYIPLMDNANSNLMMDKREIIDMIKSDHVEGIQKSGTKKLKIETDKVGHKLASFISEEGPSVEKTHPPSECPVCRESMEYLFDGRGQAQPSVENAEVKFKDFLLSLKTMMFSEDEAHCVVNLLKEKSGVIKDALKKSNKGEVSGLVHQLQEKERLLTTMKEAAAAAKERCEQLTQEMITEKERSSVVIARMKDRIGTLEKEHNIFQNKMHASYQENQQMQMKFQQVREQMEAEIAHLKQENGILRDAVSNTTNQLESKQSAELTKLRQDCGRLVSELNEKTGKLQQEGVQKKSAEQAAAQLKVQLQEAERRWEEVQSYIRKRTAEHEAAQQDLQSKFVAKENEVQSLHSKLTDTLVSKQQLEQRLMQLLESEQKRASKEESLQGQVQDILEQNEALKAQIQQFHSQIAAQLIAEKDKQLKQTEESLASEQDHLASKEEELKDIQNMNFLLKAEVQKLQALANEQAAAAHEVEKMQKSIHLKDDRIRLLEEQLQCEVASKVEESRVILNDQNKALQLEVQKLQAVVSQQFSTLKIQGDRKPNKDVVEQMEKCIQEKDEKLRTVEELLETGLIQVATREEELTAIRTENSTLTREVQELKAKQNDQVSFVSLIEDLKRVIHEKDGQIKSVEELLEVELLKVANKEETVQALKQEIEVLKEEIGNAQLEKAHQLSVTSQVQELQDLLRGKEEQVNSMKAALEDRDRDLAERARCTQVGCSDSPRPDTRVPAHICSSKDAQEESESVKVCSTPRFEELESVLDRLKEKDNEIKRIEAKLKDTENDLSKKSELLKEVQDENKLFKSQLNHQNHQQASFPSQEELQTVISEKEKEITDLCNELESLKNAVEHQRKKNNDLREKNWEAMEALASTEKMLQDKVNKTSKERRQQVEAIELESKDLLRRLFPTLSVPSNLNYSEWLRAFEKKAKACIAGTSDTEAVKVLEHRLKEANEMHVLLQLECEKYKSVLAETEGILQKLQRSVEQEESRWKIKAEDSRRTIKQMQSSFTASEQELQRLRQENRDVETLRREREHLEMELEKAEMERSTYVMEVRELKDLLTELQKKLDDSYSEAVRQNEELNLLKTQLNETHSKLQNEQMERKKVADDLHKAQQSLNFIHSKISLKAPGDTVVIENSDISPEMESPEKETMSVSLNQTVTQLQQLLQEVNQQLTKEK</sequence>
<reference evidence="10 11" key="1">
    <citation type="submission" date="2024-08" db="EMBL/GenBank/DDBJ databases">
        <title>The draft genome of Apodemus speciosus.</title>
        <authorList>
            <person name="Nabeshima K."/>
            <person name="Suzuki S."/>
            <person name="Onuma M."/>
        </authorList>
    </citation>
    <scope>NUCLEOTIDE SEQUENCE [LARGE SCALE GENOMIC DNA]</scope>
    <source>
        <strain evidence="10">IB14-021</strain>
    </source>
</reference>
<evidence type="ECO:0000313" key="11">
    <source>
        <dbReference type="Proteomes" id="UP001623349"/>
    </source>
</evidence>